<dbReference type="EMBL" id="CACVKT020001913">
    <property type="protein sequence ID" value="CAC5373549.1"/>
    <property type="molecule type" value="Genomic_DNA"/>
</dbReference>
<proteinExistence type="predicted"/>
<gene>
    <name evidence="2" type="ORF">MCOR_11273</name>
</gene>
<dbReference type="AlphaFoldDB" id="A0A6J8ASY6"/>
<dbReference type="Proteomes" id="UP000507470">
    <property type="component" value="Unassembled WGS sequence"/>
</dbReference>
<feature type="region of interest" description="Disordered" evidence="1">
    <location>
        <begin position="34"/>
        <end position="112"/>
    </location>
</feature>
<accession>A0A6J8ASY6</accession>
<reference evidence="2 3" key="1">
    <citation type="submission" date="2020-06" db="EMBL/GenBank/DDBJ databases">
        <authorList>
            <person name="Li R."/>
            <person name="Bekaert M."/>
        </authorList>
    </citation>
    <scope>NUCLEOTIDE SEQUENCE [LARGE SCALE GENOMIC DNA]</scope>
    <source>
        <strain evidence="3">wild</strain>
    </source>
</reference>
<dbReference type="SUPFAM" id="SSF57903">
    <property type="entry name" value="FYVE/PHD zinc finger"/>
    <property type="match status" value="1"/>
</dbReference>
<feature type="compositionally biased region" description="Basic and acidic residues" evidence="1">
    <location>
        <begin position="117"/>
        <end position="129"/>
    </location>
</feature>
<keyword evidence="3" id="KW-1185">Reference proteome</keyword>
<organism evidence="2 3">
    <name type="scientific">Mytilus coruscus</name>
    <name type="common">Sea mussel</name>
    <dbReference type="NCBI Taxonomy" id="42192"/>
    <lineage>
        <taxon>Eukaryota</taxon>
        <taxon>Metazoa</taxon>
        <taxon>Spiralia</taxon>
        <taxon>Lophotrochozoa</taxon>
        <taxon>Mollusca</taxon>
        <taxon>Bivalvia</taxon>
        <taxon>Autobranchia</taxon>
        <taxon>Pteriomorphia</taxon>
        <taxon>Mytilida</taxon>
        <taxon>Mytiloidea</taxon>
        <taxon>Mytilidae</taxon>
        <taxon>Mytilinae</taxon>
        <taxon>Mytilus</taxon>
    </lineage>
</organism>
<dbReference type="OrthoDB" id="10611211at2759"/>
<name>A0A6J8ASY6_MYTCO</name>
<feature type="compositionally biased region" description="Basic and acidic residues" evidence="1">
    <location>
        <begin position="61"/>
        <end position="78"/>
    </location>
</feature>
<dbReference type="InterPro" id="IPR011011">
    <property type="entry name" value="Znf_FYVE_PHD"/>
</dbReference>
<evidence type="ECO:0000256" key="1">
    <source>
        <dbReference type="SAM" id="MobiDB-lite"/>
    </source>
</evidence>
<evidence type="ECO:0000313" key="2">
    <source>
        <dbReference type="EMBL" id="CAC5373549.1"/>
    </source>
</evidence>
<feature type="compositionally biased region" description="Low complexity" evidence="1">
    <location>
        <begin position="87"/>
        <end position="96"/>
    </location>
</feature>
<sequence>MSVVSERQEVESDKENVGVLREGEIGLEVARSVVSDREEVESDKENESVASVSGRMINVVGRDEGKDDVLERVKEHVSKNPGKKASDSSVNKSSAKSSKKGQNGSVGCKRKREQEKKKIVKCSKSDSKKPGTSGVGKCVSEWAIDSESESESEIREDEKFCVCKKFVPEQVRQSSSLIFTKSAQCEKCERWVHLIYCTKVRVIRRGHSFMCVFCEKGVD</sequence>
<feature type="region of interest" description="Disordered" evidence="1">
    <location>
        <begin position="117"/>
        <end position="136"/>
    </location>
</feature>
<evidence type="ECO:0000313" key="3">
    <source>
        <dbReference type="Proteomes" id="UP000507470"/>
    </source>
</evidence>
<protein>
    <submittedName>
        <fullName evidence="2">Uncharacterized protein</fullName>
    </submittedName>
</protein>